<dbReference type="RefSeq" id="WP_097919960.1">
    <property type="nucleotide sequence ID" value="NZ_NUYG01000029.1"/>
</dbReference>
<dbReference type="EMBL" id="NUYG01000029">
    <property type="protein sequence ID" value="PFM91503.1"/>
    <property type="molecule type" value="Genomic_DNA"/>
</dbReference>
<feature type="domain" description="KAP NTPase" evidence="1">
    <location>
        <begin position="22"/>
        <end position="356"/>
    </location>
</feature>
<dbReference type="PANTHER" id="PTHR22674">
    <property type="entry name" value="NTPASE, KAP FAMILY P-LOOP DOMAIN-CONTAINING 1"/>
    <property type="match status" value="1"/>
</dbReference>
<dbReference type="PANTHER" id="PTHR22674:SF6">
    <property type="entry name" value="NTPASE KAP FAMILY P-LOOP DOMAIN-CONTAINING PROTEIN 1"/>
    <property type="match status" value="1"/>
</dbReference>
<reference evidence="2 3" key="1">
    <citation type="submission" date="2017-09" db="EMBL/GenBank/DDBJ databases">
        <title>Large-scale bioinformatics analysis of Bacillus genomes uncovers conserved roles of natural products in bacterial physiology.</title>
        <authorList>
            <consortium name="Agbiome Team Llc"/>
            <person name="Bleich R.M."/>
            <person name="Grubbs K.J."/>
            <person name="Santa Maria K.C."/>
            <person name="Allen S.E."/>
            <person name="Farag S."/>
            <person name="Shank E.A."/>
            <person name="Bowers A."/>
        </authorList>
    </citation>
    <scope>NUCLEOTIDE SEQUENCE [LARGE SCALE GENOMIC DNA]</scope>
    <source>
        <strain evidence="2 3">AFS077661</strain>
    </source>
</reference>
<dbReference type="InterPro" id="IPR027417">
    <property type="entry name" value="P-loop_NTPase"/>
</dbReference>
<dbReference type="InterPro" id="IPR052754">
    <property type="entry name" value="NTPase_KAP_P-loop"/>
</dbReference>
<dbReference type="Pfam" id="PF07693">
    <property type="entry name" value="KAP_NTPase"/>
    <property type="match status" value="1"/>
</dbReference>
<protein>
    <recommendedName>
        <fullName evidence="1">KAP NTPase domain-containing protein</fullName>
    </recommendedName>
</protein>
<dbReference type="Gene3D" id="3.40.50.300">
    <property type="entry name" value="P-loop containing nucleotide triphosphate hydrolases"/>
    <property type="match status" value="1"/>
</dbReference>
<evidence type="ECO:0000313" key="3">
    <source>
        <dbReference type="Proteomes" id="UP000223839"/>
    </source>
</evidence>
<accession>A0AB36TUK1</accession>
<proteinExistence type="predicted"/>
<gene>
    <name evidence="2" type="ORF">COJ61_15375</name>
</gene>
<name>A0AB36TUK1_BACTU</name>
<sequence length="469" mass="54658">MIEEILYMPLEDIDKDKLGFKEKAQEIANFINGFSPKLPYSFSINGSWGSGKSTMLNFIDASLDKGKCKVVRFNPWMISEHEELIKSLFEEIYYVMGEGDFQKAKETFFKYARKLIPSAAKALTFTGAYMNGLPPAAATTTGTIVGETVQVFSDTLFDEKPLSKRKQELNDMLEDTLREDGQKIVIMIDELDRLFPKEVVTVFQMIKSNLDLPGLFFVVAMDEEVVCDALLKEGIGKPEYYLQKIFQRKYIINTKHQLMTLTDSFLINYLNLENKEDLALYTALSAFFYQKKEHCITSLPVLPITFYNSSFEGEYENITPINEVEVLASYREISIILREEINLHNPRTFLRFSEILLERWGAFYDYVFQGEEETSYFINVAFLIFVSHYVFPNFTDENHININKKIKDNTPLIIKRLRTYIYFLTPTYRNVTKKESPEIVYYESIIKKSVFYLNKFPDDLKYQNAIPIY</sequence>
<dbReference type="Proteomes" id="UP000223839">
    <property type="component" value="Unassembled WGS sequence"/>
</dbReference>
<organism evidence="2 3">
    <name type="scientific">Bacillus thuringiensis</name>
    <dbReference type="NCBI Taxonomy" id="1428"/>
    <lineage>
        <taxon>Bacteria</taxon>
        <taxon>Bacillati</taxon>
        <taxon>Bacillota</taxon>
        <taxon>Bacilli</taxon>
        <taxon>Bacillales</taxon>
        <taxon>Bacillaceae</taxon>
        <taxon>Bacillus</taxon>
        <taxon>Bacillus cereus group</taxon>
    </lineage>
</organism>
<dbReference type="AlphaFoldDB" id="A0AB36TUK1"/>
<comment type="caution">
    <text evidence="2">The sequence shown here is derived from an EMBL/GenBank/DDBJ whole genome shotgun (WGS) entry which is preliminary data.</text>
</comment>
<evidence type="ECO:0000259" key="1">
    <source>
        <dbReference type="Pfam" id="PF07693"/>
    </source>
</evidence>
<dbReference type="InterPro" id="IPR011646">
    <property type="entry name" value="KAP_P-loop"/>
</dbReference>
<dbReference type="SUPFAM" id="SSF52540">
    <property type="entry name" value="P-loop containing nucleoside triphosphate hydrolases"/>
    <property type="match status" value="1"/>
</dbReference>
<evidence type="ECO:0000313" key="2">
    <source>
        <dbReference type="EMBL" id="PFM91503.1"/>
    </source>
</evidence>